<keyword evidence="7" id="KW-0924">Ammonia transport</keyword>
<evidence type="ECO:0000259" key="9">
    <source>
        <dbReference type="Pfam" id="PF00909"/>
    </source>
</evidence>
<dbReference type="GO" id="GO:0008519">
    <property type="term" value="F:ammonium channel activity"/>
    <property type="evidence" value="ECO:0007669"/>
    <property type="project" value="InterPro"/>
</dbReference>
<comment type="caution">
    <text evidence="10">The sequence shown here is derived from an EMBL/GenBank/DDBJ whole genome shotgun (WGS) entry which is preliminary data.</text>
</comment>
<evidence type="ECO:0000313" key="11">
    <source>
        <dbReference type="Proteomes" id="UP001162972"/>
    </source>
</evidence>
<dbReference type="AlphaFoldDB" id="A0AAD6PDB8"/>
<keyword evidence="11" id="KW-1185">Reference proteome</keyword>
<dbReference type="PANTHER" id="PTHR43029:SF10">
    <property type="entry name" value="AMMONIUM TRANSPORTER MEP2"/>
    <property type="match status" value="1"/>
</dbReference>
<dbReference type="EMBL" id="JAPFFJ010000006">
    <property type="protein sequence ID" value="KAJ6424333.1"/>
    <property type="molecule type" value="Genomic_DNA"/>
</dbReference>
<evidence type="ECO:0000256" key="4">
    <source>
        <dbReference type="ARBA" id="ARBA00022692"/>
    </source>
</evidence>
<feature type="transmembrane region" description="Helical" evidence="8">
    <location>
        <begin position="285"/>
        <end position="310"/>
    </location>
</feature>
<accession>A0AAD6PDB8</accession>
<proteinExistence type="inferred from homology"/>
<keyword evidence="4 8" id="KW-0812">Transmembrane</keyword>
<evidence type="ECO:0000256" key="1">
    <source>
        <dbReference type="ARBA" id="ARBA00004141"/>
    </source>
</evidence>
<comment type="similarity">
    <text evidence="2">Belongs to the ammonia transporter channel (TC 1.A.11.2) family.</text>
</comment>
<feature type="transmembrane region" description="Helical" evidence="8">
    <location>
        <begin position="199"/>
        <end position="219"/>
    </location>
</feature>
<feature type="transmembrane region" description="Helical" evidence="8">
    <location>
        <begin position="175"/>
        <end position="193"/>
    </location>
</feature>
<comment type="subcellular location">
    <subcellularLocation>
        <location evidence="1">Membrane</location>
        <topology evidence="1">Multi-pass membrane protein</topology>
    </subcellularLocation>
</comment>
<protein>
    <recommendedName>
        <fullName evidence="9">Ammonium transporter AmtB-like domain-containing protein</fullName>
    </recommendedName>
</protein>
<dbReference type="InterPro" id="IPR029020">
    <property type="entry name" value="Ammonium/urea_transptr"/>
</dbReference>
<dbReference type="Pfam" id="PF00909">
    <property type="entry name" value="Ammonium_transp"/>
    <property type="match status" value="2"/>
</dbReference>
<dbReference type="InterPro" id="IPR024041">
    <property type="entry name" value="NH4_transpt_AmtB-like_dom"/>
</dbReference>
<feature type="transmembrane region" description="Helical" evidence="8">
    <location>
        <begin position="30"/>
        <end position="52"/>
    </location>
</feature>
<reference evidence="10 11" key="1">
    <citation type="journal article" date="2023" name="Int. J. Mol. Sci.">
        <title>De Novo Assembly and Annotation of 11 Diverse Shrub Willow (Salix) Genomes Reveals Novel Gene Organization in Sex-Linked Regions.</title>
        <authorList>
            <person name="Hyden B."/>
            <person name="Feng K."/>
            <person name="Yates T.B."/>
            <person name="Jawdy S."/>
            <person name="Cereghino C."/>
            <person name="Smart L.B."/>
            <person name="Muchero W."/>
        </authorList>
    </citation>
    <scope>NUCLEOTIDE SEQUENCE [LARGE SCALE GENOMIC DNA]</scope>
    <source>
        <tissue evidence="10">Shoot tip</tissue>
    </source>
</reference>
<feature type="domain" description="Ammonium transporter AmtB-like" evidence="9">
    <location>
        <begin position="30"/>
        <end position="101"/>
    </location>
</feature>
<evidence type="ECO:0000256" key="6">
    <source>
        <dbReference type="ARBA" id="ARBA00023136"/>
    </source>
</evidence>
<dbReference type="GO" id="GO:0005886">
    <property type="term" value="C:plasma membrane"/>
    <property type="evidence" value="ECO:0007669"/>
    <property type="project" value="TreeGrafter"/>
</dbReference>
<evidence type="ECO:0000256" key="7">
    <source>
        <dbReference type="ARBA" id="ARBA00023177"/>
    </source>
</evidence>
<evidence type="ECO:0000256" key="2">
    <source>
        <dbReference type="ARBA" id="ARBA00005887"/>
    </source>
</evidence>
<feature type="transmembrane region" description="Helical" evidence="8">
    <location>
        <begin position="147"/>
        <end position="168"/>
    </location>
</feature>
<dbReference type="PANTHER" id="PTHR43029">
    <property type="entry name" value="AMMONIUM TRANSPORTER MEP2"/>
    <property type="match status" value="1"/>
</dbReference>
<evidence type="ECO:0000313" key="10">
    <source>
        <dbReference type="EMBL" id="KAJ6424333.1"/>
    </source>
</evidence>
<organism evidence="10 11">
    <name type="scientific">Salix udensis</name>
    <dbReference type="NCBI Taxonomy" id="889485"/>
    <lineage>
        <taxon>Eukaryota</taxon>
        <taxon>Viridiplantae</taxon>
        <taxon>Streptophyta</taxon>
        <taxon>Embryophyta</taxon>
        <taxon>Tracheophyta</taxon>
        <taxon>Spermatophyta</taxon>
        <taxon>Magnoliopsida</taxon>
        <taxon>eudicotyledons</taxon>
        <taxon>Gunneridae</taxon>
        <taxon>Pentapetalae</taxon>
        <taxon>rosids</taxon>
        <taxon>fabids</taxon>
        <taxon>Malpighiales</taxon>
        <taxon>Salicaceae</taxon>
        <taxon>Saliceae</taxon>
        <taxon>Salix</taxon>
    </lineage>
</organism>
<dbReference type="InterPro" id="IPR001905">
    <property type="entry name" value="Ammonium_transpt"/>
</dbReference>
<keyword evidence="5 8" id="KW-1133">Transmembrane helix</keyword>
<keyword evidence="3" id="KW-0813">Transport</keyword>
<dbReference type="FunFam" id="1.10.3430.10:FF:000043">
    <property type="entry name" value="Uncharacterized protein"/>
    <property type="match status" value="1"/>
</dbReference>
<feature type="domain" description="Ammonium transporter AmtB-like" evidence="9">
    <location>
        <begin position="124"/>
        <end position="332"/>
    </location>
</feature>
<evidence type="ECO:0000256" key="8">
    <source>
        <dbReference type="SAM" id="Phobius"/>
    </source>
</evidence>
<dbReference type="SUPFAM" id="SSF111352">
    <property type="entry name" value="Ammonium transporter"/>
    <property type="match status" value="2"/>
</dbReference>
<keyword evidence="6 8" id="KW-0472">Membrane</keyword>
<feature type="transmembrane region" description="Helical" evidence="8">
    <location>
        <begin position="240"/>
        <end position="265"/>
    </location>
</feature>
<dbReference type="Gene3D" id="1.10.3430.10">
    <property type="entry name" value="Ammonium transporter AmtB like domains"/>
    <property type="match status" value="2"/>
</dbReference>
<sequence>MDSLPPNPVPAAYQGGSASVPDWLNKGDNAWQMISATLVGLQSVPGLVILYGSIVKKKWAVNSAFMALYAFAAVVICWVAWAYKMSFGDKLLPFWGKAGPALGQKFLIKQAALPETTQFYDNGLLWMGWAGFNGGDPYSANIDSSMAVLNTNICAATSLLVWTWLDVIFFKKPSVIGAVQGMITGLVCITPGAGLVQGWAAIIMGILSGSVPWFTMMIVHKRWTLIQKIDDTLGVFHTHAVAGLLGGVLTGVFAEPELCALFLPVTNSRGGVYGGSGGIQILKQLVGGAFIIGWNLVVTSIICVVINLVIPLRMSEEQLLIGDDAVHGEEAYALWGDGEKYDSTKHRDITEEVSVERTSTGATQVV</sequence>
<evidence type="ECO:0000256" key="5">
    <source>
        <dbReference type="ARBA" id="ARBA00022989"/>
    </source>
</evidence>
<name>A0AAD6PDB8_9ROSI</name>
<dbReference type="Proteomes" id="UP001162972">
    <property type="component" value="Chromosome 16"/>
</dbReference>
<feature type="transmembrane region" description="Helical" evidence="8">
    <location>
        <begin position="64"/>
        <end position="83"/>
    </location>
</feature>
<gene>
    <name evidence="10" type="ORF">OIU84_025178</name>
</gene>
<evidence type="ECO:0000256" key="3">
    <source>
        <dbReference type="ARBA" id="ARBA00022448"/>
    </source>
</evidence>